<accession>A0A2K3K8I2</accession>
<comment type="caution">
    <text evidence="1">The sequence shown here is derived from an EMBL/GenBank/DDBJ whole genome shotgun (WGS) entry which is preliminary data.</text>
</comment>
<organism evidence="1 2">
    <name type="scientific">Trifolium pratense</name>
    <name type="common">Red clover</name>
    <dbReference type="NCBI Taxonomy" id="57577"/>
    <lineage>
        <taxon>Eukaryota</taxon>
        <taxon>Viridiplantae</taxon>
        <taxon>Streptophyta</taxon>
        <taxon>Embryophyta</taxon>
        <taxon>Tracheophyta</taxon>
        <taxon>Spermatophyta</taxon>
        <taxon>Magnoliopsida</taxon>
        <taxon>eudicotyledons</taxon>
        <taxon>Gunneridae</taxon>
        <taxon>Pentapetalae</taxon>
        <taxon>rosids</taxon>
        <taxon>fabids</taxon>
        <taxon>Fabales</taxon>
        <taxon>Fabaceae</taxon>
        <taxon>Papilionoideae</taxon>
        <taxon>50 kb inversion clade</taxon>
        <taxon>NPAAA clade</taxon>
        <taxon>Hologalegina</taxon>
        <taxon>IRL clade</taxon>
        <taxon>Trifolieae</taxon>
        <taxon>Trifolium</taxon>
    </lineage>
</organism>
<dbReference type="AlphaFoldDB" id="A0A2K3K8I2"/>
<name>A0A2K3K8I2_TRIPR</name>
<protein>
    <submittedName>
        <fullName evidence="1">Uncharacterized protein</fullName>
    </submittedName>
</protein>
<dbReference type="Proteomes" id="UP000236291">
    <property type="component" value="Unassembled WGS sequence"/>
</dbReference>
<proteinExistence type="predicted"/>
<sequence length="51" mass="6069">MDAALAGRARLLKLNELEEWHERAYENAVLYKARTKRYHDTKLVPKEFHEG</sequence>
<dbReference type="EMBL" id="ASHM01148907">
    <property type="protein sequence ID" value="PNX62579.1"/>
    <property type="molecule type" value="Genomic_DNA"/>
</dbReference>
<evidence type="ECO:0000313" key="1">
    <source>
        <dbReference type="EMBL" id="PNX62579.1"/>
    </source>
</evidence>
<gene>
    <name evidence="1" type="ORF">L195_g061212</name>
</gene>
<reference evidence="1 2" key="1">
    <citation type="journal article" date="2014" name="Am. J. Bot.">
        <title>Genome assembly and annotation for red clover (Trifolium pratense; Fabaceae).</title>
        <authorList>
            <person name="Istvanek J."/>
            <person name="Jaros M."/>
            <person name="Krenek A."/>
            <person name="Repkova J."/>
        </authorList>
    </citation>
    <scope>NUCLEOTIDE SEQUENCE [LARGE SCALE GENOMIC DNA]</scope>
    <source>
        <strain evidence="2">cv. Tatra</strain>
        <tissue evidence="1">Young leaves</tissue>
    </source>
</reference>
<reference evidence="1 2" key="2">
    <citation type="journal article" date="2017" name="Front. Plant Sci.">
        <title>Gene Classification and Mining of Molecular Markers Useful in Red Clover (Trifolium pratense) Breeding.</title>
        <authorList>
            <person name="Istvanek J."/>
            <person name="Dluhosova J."/>
            <person name="Dluhos P."/>
            <person name="Patkova L."/>
            <person name="Nedelnik J."/>
            <person name="Repkova J."/>
        </authorList>
    </citation>
    <scope>NUCLEOTIDE SEQUENCE [LARGE SCALE GENOMIC DNA]</scope>
    <source>
        <strain evidence="2">cv. Tatra</strain>
        <tissue evidence="1">Young leaves</tissue>
    </source>
</reference>
<evidence type="ECO:0000313" key="2">
    <source>
        <dbReference type="Proteomes" id="UP000236291"/>
    </source>
</evidence>